<gene>
    <name evidence="2" type="ORF">AB1Y20_008603</name>
</gene>
<evidence type="ECO:0000313" key="3">
    <source>
        <dbReference type="Proteomes" id="UP001515480"/>
    </source>
</evidence>
<feature type="region of interest" description="Disordered" evidence="1">
    <location>
        <begin position="125"/>
        <end position="156"/>
    </location>
</feature>
<dbReference type="Proteomes" id="UP001515480">
    <property type="component" value="Unassembled WGS sequence"/>
</dbReference>
<evidence type="ECO:0000256" key="1">
    <source>
        <dbReference type="SAM" id="MobiDB-lite"/>
    </source>
</evidence>
<feature type="region of interest" description="Disordered" evidence="1">
    <location>
        <begin position="168"/>
        <end position="189"/>
    </location>
</feature>
<keyword evidence="3" id="KW-1185">Reference proteome</keyword>
<proteinExistence type="predicted"/>
<name>A0AB34IQZ5_PRYPA</name>
<dbReference type="AlphaFoldDB" id="A0AB34IQZ5"/>
<accession>A0AB34IQZ5</accession>
<organism evidence="2 3">
    <name type="scientific">Prymnesium parvum</name>
    <name type="common">Toxic golden alga</name>
    <dbReference type="NCBI Taxonomy" id="97485"/>
    <lineage>
        <taxon>Eukaryota</taxon>
        <taxon>Haptista</taxon>
        <taxon>Haptophyta</taxon>
        <taxon>Prymnesiophyceae</taxon>
        <taxon>Prymnesiales</taxon>
        <taxon>Prymnesiaceae</taxon>
        <taxon>Prymnesium</taxon>
    </lineage>
</organism>
<feature type="compositionally biased region" description="Basic residues" evidence="1">
    <location>
        <begin position="171"/>
        <end position="180"/>
    </location>
</feature>
<comment type="caution">
    <text evidence="2">The sequence shown here is derived from an EMBL/GenBank/DDBJ whole genome shotgun (WGS) entry which is preliminary data.</text>
</comment>
<evidence type="ECO:0008006" key="4">
    <source>
        <dbReference type="Google" id="ProtNLM"/>
    </source>
</evidence>
<reference evidence="2 3" key="1">
    <citation type="journal article" date="2024" name="Science">
        <title>Giant polyketide synthase enzymes in the biosynthesis of giant marine polyether toxins.</title>
        <authorList>
            <person name="Fallon T.R."/>
            <person name="Shende V.V."/>
            <person name="Wierzbicki I.H."/>
            <person name="Pendleton A.L."/>
            <person name="Watervoot N.F."/>
            <person name="Auber R.P."/>
            <person name="Gonzalez D.J."/>
            <person name="Wisecaver J.H."/>
            <person name="Moore B.S."/>
        </authorList>
    </citation>
    <scope>NUCLEOTIDE SEQUENCE [LARGE SCALE GENOMIC DNA]</scope>
    <source>
        <strain evidence="2 3">12B1</strain>
    </source>
</reference>
<sequence>MKTRRPSLTTIAEGRELAFAPPAAEEFLSHDLSALALSPPTQPRALLLSDLLPDVPPPRLPRSIAIDKGRAPPAWFQRHCARVAALCAAEWLPPTPSPSPRCTPVDAAPAVWAGRHATLRAVLSRASQPAWGGGRPRAAASRRGSATGGGGAARAEAPRLGGAYAIGKASARTHGKHRRNVKEEAERRRRIERRRAAAAGEWEREVSRELQAVAIVADGGAAGMAVE</sequence>
<evidence type="ECO:0000313" key="2">
    <source>
        <dbReference type="EMBL" id="KAL1504831.1"/>
    </source>
</evidence>
<feature type="compositionally biased region" description="Low complexity" evidence="1">
    <location>
        <begin position="136"/>
        <end position="145"/>
    </location>
</feature>
<protein>
    <recommendedName>
        <fullName evidence="4">Ribosome biogenesis protein NOP53</fullName>
    </recommendedName>
</protein>
<dbReference type="EMBL" id="JBGBPQ010000019">
    <property type="protein sequence ID" value="KAL1504831.1"/>
    <property type="molecule type" value="Genomic_DNA"/>
</dbReference>